<evidence type="ECO:0000313" key="1">
    <source>
        <dbReference type="EMBL" id="KAK9161050.1"/>
    </source>
</evidence>
<protein>
    <recommendedName>
        <fullName evidence="3">Retrotransposon gag domain-containing protein</fullName>
    </recommendedName>
</protein>
<evidence type="ECO:0008006" key="3">
    <source>
        <dbReference type="Google" id="ProtNLM"/>
    </source>
</evidence>
<dbReference type="Proteomes" id="UP001420932">
    <property type="component" value="Unassembled WGS sequence"/>
</dbReference>
<dbReference type="EMBL" id="JBBNAF010000003">
    <property type="protein sequence ID" value="KAK9161050.1"/>
    <property type="molecule type" value="Genomic_DNA"/>
</dbReference>
<dbReference type="AlphaFoldDB" id="A0AAP0PZB6"/>
<proteinExistence type="predicted"/>
<evidence type="ECO:0000313" key="2">
    <source>
        <dbReference type="Proteomes" id="UP001420932"/>
    </source>
</evidence>
<gene>
    <name evidence="1" type="ORF">Syun_007391</name>
</gene>
<keyword evidence="2" id="KW-1185">Reference proteome</keyword>
<name>A0AAP0PZB6_9MAGN</name>
<accession>A0AAP0PZB6</accession>
<organism evidence="1 2">
    <name type="scientific">Stephania yunnanensis</name>
    <dbReference type="NCBI Taxonomy" id="152371"/>
    <lineage>
        <taxon>Eukaryota</taxon>
        <taxon>Viridiplantae</taxon>
        <taxon>Streptophyta</taxon>
        <taxon>Embryophyta</taxon>
        <taxon>Tracheophyta</taxon>
        <taxon>Spermatophyta</taxon>
        <taxon>Magnoliopsida</taxon>
        <taxon>Ranunculales</taxon>
        <taxon>Menispermaceae</taxon>
        <taxon>Menispermoideae</taxon>
        <taxon>Cissampelideae</taxon>
        <taxon>Stephania</taxon>
    </lineage>
</organism>
<comment type="caution">
    <text evidence="1">The sequence shown here is derived from an EMBL/GenBank/DDBJ whole genome shotgun (WGS) entry which is preliminary data.</text>
</comment>
<reference evidence="1 2" key="1">
    <citation type="submission" date="2024-01" db="EMBL/GenBank/DDBJ databases">
        <title>Genome assemblies of Stephania.</title>
        <authorList>
            <person name="Yang L."/>
        </authorList>
    </citation>
    <scope>NUCLEOTIDE SEQUENCE [LARGE SCALE GENOMIC DNA]</scope>
    <source>
        <strain evidence="1">YNDBR</strain>
        <tissue evidence="1">Leaf</tissue>
    </source>
</reference>
<sequence>MPKLKIPVFSESANCLDWLFQIEGFFRYHQTPPKQRLSIASFYTTGDAPQWFHWAYSTGQLGEWSGFARDLEIRFGPSAFINHEASLFKLKQTEDIENELSVCEPQTLPEAMGMAKTFDEKSLGSRPITPKPFLKPFTNLPANAVPATANPAKPAYPLKRLTQAEMAARREKGLCYNCDEKFIPDHKCKNKQLLCIWPNDEPDQPTLEALVDSSLKTLPPVPQEPL</sequence>